<name>A0A2H9TBB1_9ZZZZ</name>
<protein>
    <submittedName>
        <fullName evidence="1">Uncharacterized protein</fullName>
    </submittedName>
</protein>
<accession>A0A2H9TBB1</accession>
<dbReference type="EMBL" id="NSIT01000014">
    <property type="protein sequence ID" value="PJE80536.1"/>
    <property type="molecule type" value="Genomic_DNA"/>
</dbReference>
<dbReference type="AlphaFoldDB" id="A0A2H9TBB1"/>
<organism evidence="1">
    <name type="scientific">invertebrate metagenome</name>
    <dbReference type="NCBI Taxonomy" id="1711999"/>
    <lineage>
        <taxon>unclassified sequences</taxon>
        <taxon>metagenomes</taxon>
        <taxon>organismal metagenomes</taxon>
    </lineage>
</organism>
<reference evidence="1" key="1">
    <citation type="journal article" date="2017" name="Appl. Environ. Microbiol.">
        <title>Molecular characterization of an Endozoicomonas-like organism causing infection in king scallop Pecten maximus L.</title>
        <authorList>
            <person name="Cano I."/>
            <person name="van Aerle R."/>
            <person name="Ross S."/>
            <person name="Verner-Jeffreys D.W."/>
            <person name="Paley R.K."/>
            <person name="Rimmer G."/>
            <person name="Ryder D."/>
            <person name="Hooper P."/>
            <person name="Stone D."/>
            <person name="Feist S.W."/>
        </authorList>
    </citation>
    <scope>NUCLEOTIDE SEQUENCE</scope>
</reference>
<sequence length="66" mass="7655">MQYYRCIMRLQLLLENAQVNALINGSSTDYVLDDRGYDSDVFEETITNSEAVPVIPLRCSRKQRIK</sequence>
<gene>
    <name evidence="1" type="ORF">CI610_00505</name>
</gene>
<comment type="caution">
    <text evidence="1">The sequence shown here is derived from an EMBL/GenBank/DDBJ whole genome shotgun (WGS) entry which is preliminary data.</text>
</comment>
<proteinExistence type="predicted"/>
<evidence type="ECO:0000313" key="1">
    <source>
        <dbReference type="EMBL" id="PJE80536.1"/>
    </source>
</evidence>